<accession>A0AAE1AJM0</accession>
<gene>
    <name evidence="1" type="ORF">RRG08_008347</name>
</gene>
<organism evidence="1 2">
    <name type="scientific">Elysia crispata</name>
    <name type="common">lettuce slug</name>
    <dbReference type="NCBI Taxonomy" id="231223"/>
    <lineage>
        <taxon>Eukaryota</taxon>
        <taxon>Metazoa</taxon>
        <taxon>Spiralia</taxon>
        <taxon>Lophotrochozoa</taxon>
        <taxon>Mollusca</taxon>
        <taxon>Gastropoda</taxon>
        <taxon>Heterobranchia</taxon>
        <taxon>Euthyneura</taxon>
        <taxon>Panpulmonata</taxon>
        <taxon>Sacoglossa</taxon>
        <taxon>Placobranchoidea</taxon>
        <taxon>Plakobranchidae</taxon>
        <taxon>Elysia</taxon>
    </lineage>
</organism>
<protein>
    <submittedName>
        <fullName evidence="1">Uncharacterized protein</fullName>
    </submittedName>
</protein>
<dbReference type="AlphaFoldDB" id="A0AAE1AJM0"/>
<name>A0AAE1AJM0_9GAST</name>
<comment type="caution">
    <text evidence="1">The sequence shown here is derived from an EMBL/GenBank/DDBJ whole genome shotgun (WGS) entry which is preliminary data.</text>
</comment>
<evidence type="ECO:0000313" key="2">
    <source>
        <dbReference type="Proteomes" id="UP001283361"/>
    </source>
</evidence>
<evidence type="ECO:0000313" key="1">
    <source>
        <dbReference type="EMBL" id="KAK3789024.1"/>
    </source>
</evidence>
<dbReference type="Proteomes" id="UP001283361">
    <property type="component" value="Unassembled WGS sequence"/>
</dbReference>
<keyword evidence="2" id="KW-1185">Reference proteome</keyword>
<sequence length="119" mass="13336">MVVLGNDSLLEVESKSWTENMSSITYFHRCFVPDHFTNHAALRYYCLGSRVCVGPLLSVWAMVAGIINTVAFCKMGLKEGVTQNFLILSLADGLQGLVYTARNVCFLLDLFDFRFRAVS</sequence>
<proteinExistence type="predicted"/>
<dbReference type="EMBL" id="JAWDGP010001700">
    <property type="protein sequence ID" value="KAK3789024.1"/>
    <property type="molecule type" value="Genomic_DNA"/>
</dbReference>
<reference evidence="1" key="1">
    <citation type="journal article" date="2023" name="G3 (Bethesda)">
        <title>A reference genome for the long-term kleptoplast-retaining sea slug Elysia crispata morphotype clarki.</title>
        <authorList>
            <person name="Eastman K.E."/>
            <person name="Pendleton A.L."/>
            <person name="Shaikh M.A."/>
            <person name="Suttiyut T."/>
            <person name="Ogas R."/>
            <person name="Tomko P."/>
            <person name="Gavelis G."/>
            <person name="Widhalm J.R."/>
            <person name="Wisecaver J.H."/>
        </authorList>
    </citation>
    <scope>NUCLEOTIDE SEQUENCE</scope>
    <source>
        <strain evidence="1">ECLA1</strain>
    </source>
</reference>